<organism evidence="2">
    <name type="scientific">Arundo donax</name>
    <name type="common">Giant reed</name>
    <name type="synonym">Donax arundinaceus</name>
    <dbReference type="NCBI Taxonomy" id="35708"/>
    <lineage>
        <taxon>Eukaryota</taxon>
        <taxon>Viridiplantae</taxon>
        <taxon>Streptophyta</taxon>
        <taxon>Embryophyta</taxon>
        <taxon>Tracheophyta</taxon>
        <taxon>Spermatophyta</taxon>
        <taxon>Magnoliopsida</taxon>
        <taxon>Liliopsida</taxon>
        <taxon>Poales</taxon>
        <taxon>Poaceae</taxon>
        <taxon>PACMAD clade</taxon>
        <taxon>Arundinoideae</taxon>
        <taxon>Arundineae</taxon>
        <taxon>Arundo</taxon>
    </lineage>
</organism>
<evidence type="ECO:0000313" key="2">
    <source>
        <dbReference type="EMBL" id="JAD75539.1"/>
    </source>
</evidence>
<sequence length="108" mass="12457">MECITQKGAWISWLDFVLPPTFYPKTMQIMMCLSLSGKIGRWCWQQARGTQHSTGVSSAQDRKHQIRKISASFRNQQNQADSRAREKHNYWLSYGYEILGGGIQSSTR</sequence>
<feature type="region of interest" description="Disordered" evidence="1">
    <location>
        <begin position="53"/>
        <end position="84"/>
    </location>
</feature>
<protein>
    <submittedName>
        <fullName evidence="2">Uncharacterized protein</fullName>
    </submittedName>
</protein>
<proteinExistence type="predicted"/>
<accession>A0A0A9CGV1</accession>
<feature type="compositionally biased region" description="Polar residues" evidence="1">
    <location>
        <begin position="72"/>
        <end position="81"/>
    </location>
</feature>
<dbReference type="EMBL" id="GBRH01222356">
    <property type="protein sequence ID" value="JAD75539.1"/>
    <property type="molecule type" value="Transcribed_RNA"/>
</dbReference>
<name>A0A0A9CGV1_ARUDO</name>
<dbReference type="AlphaFoldDB" id="A0A0A9CGV1"/>
<evidence type="ECO:0000256" key="1">
    <source>
        <dbReference type="SAM" id="MobiDB-lite"/>
    </source>
</evidence>
<reference evidence="2" key="2">
    <citation type="journal article" date="2015" name="Data Brief">
        <title>Shoot transcriptome of the giant reed, Arundo donax.</title>
        <authorList>
            <person name="Barrero R.A."/>
            <person name="Guerrero F.D."/>
            <person name="Moolhuijzen P."/>
            <person name="Goolsby J.A."/>
            <person name="Tidwell J."/>
            <person name="Bellgard S.E."/>
            <person name="Bellgard M.I."/>
        </authorList>
    </citation>
    <scope>NUCLEOTIDE SEQUENCE</scope>
    <source>
        <tissue evidence="2">Shoot tissue taken approximately 20 cm above the soil surface</tissue>
    </source>
</reference>
<reference evidence="2" key="1">
    <citation type="submission" date="2014-09" db="EMBL/GenBank/DDBJ databases">
        <authorList>
            <person name="Magalhaes I.L.F."/>
            <person name="Oliveira U."/>
            <person name="Santos F.R."/>
            <person name="Vidigal T.H.D.A."/>
            <person name="Brescovit A.D."/>
            <person name="Santos A.J."/>
        </authorList>
    </citation>
    <scope>NUCLEOTIDE SEQUENCE</scope>
    <source>
        <tissue evidence="2">Shoot tissue taken approximately 20 cm above the soil surface</tissue>
    </source>
</reference>